<gene>
    <name evidence="1" type="ORF">D0809_25435</name>
</gene>
<comment type="caution">
    <text evidence="1">The sequence shown here is derived from an EMBL/GenBank/DDBJ whole genome shotgun (WGS) entry which is preliminary data.</text>
</comment>
<evidence type="ECO:0000313" key="1">
    <source>
        <dbReference type="EMBL" id="TEB41455.1"/>
    </source>
</evidence>
<protein>
    <submittedName>
        <fullName evidence="1">Uncharacterized protein</fullName>
    </submittedName>
</protein>
<dbReference type="RefSeq" id="WP_170208091.1">
    <property type="nucleotide sequence ID" value="NZ_QWDN01000215.1"/>
</dbReference>
<evidence type="ECO:0000313" key="2">
    <source>
        <dbReference type="Proteomes" id="UP000298340"/>
    </source>
</evidence>
<organism evidence="1 2">
    <name type="scientific">Flavobacterium circumlabens</name>
    <dbReference type="NCBI Taxonomy" id="2133765"/>
    <lineage>
        <taxon>Bacteria</taxon>
        <taxon>Pseudomonadati</taxon>
        <taxon>Bacteroidota</taxon>
        <taxon>Flavobacteriia</taxon>
        <taxon>Flavobacteriales</taxon>
        <taxon>Flavobacteriaceae</taxon>
        <taxon>Flavobacterium</taxon>
    </lineage>
</organism>
<name>A0A4Y7U4V2_9FLAO</name>
<proteinExistence type="predicted"/>
<reference evidence="1 2" key="1">
    <citation type="journal article" date="2018" name="Syst. Appl. Microbiol.">
        <title>Flavobacterium circumlabens sp. nov. and Flavobacterium cupreum sp. nov., two psychrotrophic species isolated from Antarctic environmental samples.</title>
        <authorList>
            <person name="Kralova S."/>
            <person name="Busse H.J."/>
            <person name="Svec P."/>
            <person name="Maslanova I."/>
            <person name="Stankova E."/>
            <person name="Bartak M."/>
            <person name="Sedlacek I."/>
        </authorList>
    </citation>
    <scope>NUCLEOTIDE SEQUENCE [LARGE SCALE GENOMIC DNA]</scope>
    <source>
        <strain evidence="1 2">CCM 8828</strain>
    </source>
</reference>
<accession>A0A4Y7U4V2</accession>
<feature type="non-terminal residue" evidence="1">
    <location>
        <position position="167"/>
    </location>
</feature>
<dbReference type="EMBL" id="QWDN01000215">
    <property type="protein sequence ID" value="TEB41455.1"/>
    <property type="molecule type" value="Genomic_DNA"/>
</dbReference>
<dbReference type="AlphaFoldDB" id="A0A4Y7U4V2"/>
<sequence length="167" mass="18455">PVAGMSDVGETTIPVPLRAYPTPPSISAQNFDYPVNETNQGKPITVQQARLWEYYYTYQNPSAAQDTIVTEIQFNVTDENQSFYASANTPNVNLYQALAQFIDSYPLINADFDNCLALLTPATLNADSALAVNARYAMLAFIDIIDQVAEQWSITNQGNPRKPVLQA</sequence>
<dbReference type="Proteomes" id="UP000298340">
    <property type="component" value="Unassembled WGS sequence"/>
</dbReference>
<feature type="non-terminal residue" evidence="1">
    <location>
        <position position="1"/>
    </location>
</feature>